<feature type="transmembrane region" description="Helical" evidence="8">
    <location>
        <begin position="168"/>
        <end position="188"/>
    </location>
</feature>
<evidence type="ECO:0000256" key="1">
    <source>
        <dbReference type="ARBA" id="ARBA00004651"/>
    </source>
</evidence>
<dbReference type="STRING" id="1432562.WN59_05660"/>
<dbReference type="InterPro" id="IPR050545">
    <property type="entry name" value="Mycobact_MmpL"/>
</dbReference>
<dbReference type="OrthoDB" id="9782006at2"/>
<dbReference type="PANTHER" id="PTHR33406">
    <property type="entry name" value="MEMBRANE PROTEIN MJ1562-RELATED"/>
    <property type="match status" value="1"/>
</dbReference>
<evidence type="ECO:0000313" key="10">
    <source>
        <dbReference type="EMBL" id="KKK35111.1"/>
    </source>
</evidence>
<dbReference type="SUPFAM" id="SSF82866">
    <property type="entry name" value="Multidrug efflux transporter AcrB transmembrane domain"/>
    <property type="match status" value="2"/>
</dbReference>
<feature type="transmembrane region" description="Helical" evidence="8">
    <location>
        <begin position="797"/>
        <end position="819"/>
    </location>
</feature>
<name>A0A0M2SN52_9STAP</name>
<feature type="domain" description="SSD" evidence="9">
    <location>
        <begin position="722"/>
        <end position="855"/>
    </location>
</feature>
<dbReference type="RefSeq" id="WP_046513957.1">
    <property type="nucleotide sequence ID" value="NZ_LAYZ01000002.1"/>
</dbReference>
<feature type="transmembrane region" description="Helical" evidence="8">
    <location>
        <begin position="195"/>
        <end position="216"/>
    </location>
</feature>
<proteinExistence type="inferred from homology"/>
<feature type="transmembrane region" description="Helical" evidence="8">
    <location>
        <begin position="698"/>
        <end position="717"/>
    </location>
</feature>
<feature type="transmembrane region" description="Helical" evidence="8">
    <location>
        <begin position="757"/>
        <end position="777"/>
    </location>
</feature>
<keyword evidence="6 8" id="KW-0472">Membrane</keyword>
<feature type="transmembrane region" description="Helical" evidence="8">
    <location>
        <begin position="302"/>
        <end position="325"/>
    </location>
</feature>
<comment type="similarity">
    <text evidence="2">Belongs to the resistance-nodulation-cell division (RND) (TC 2.A.6) family. MmpL subfamily.</text>
</comment>
<dbReference type="GO" id="GO:0005886">
    <property type="term" value="C:plasma membrane"/>
    <property type="evidence" value="ECO:0007669"/>
    <property type="project" value="UniProtKB-SubCell"/>
</dbReference>
<protein>
    <recommendedName>
        <fullName evidence="9">SSD domain-containing protein</fullName>
    </recommendedName>
</protein>
<evidence type="ECO:0000256" key="4">
    <source>
        <dbReference type="ARBA" id="ARBA00022692"/>
    </source>
</evidence>
<evidence type="ECO:0000256" key="6">
    <source>
        <dbReference type="ARBA" id="ARBA00023136"/>
    </source>
</evidence>
<evidence type="ECO:0000256" key="7">
    <source>
        <dbReference type="SAM" id="Coils"/>
    </source>
</evidence>
<evidence type="ECO:0000256" key="3">
    <source>
        <dbReference type="ARBA" id="ARBA00022475"/>
    </source>
</evidence>
<evidence type="ECO:0000256" key="2">
    <source>
        <dbReference type="ARBA" id="ARBA00010157"/>
    </source>
</evidence>
<feature type="transmembrane region" description="Helical" evidence="8">
    <location>
        <begin position="269"/>
        <end position="290"/>
    </location>
</feature>
<dbReference type="InterPro" id="IPR004869">
    <property type="entry name" value="MMPL_dom"/>
</dbReference>
<keyword evidence="4 8" id="KW-0812">Transmembrane</keyword>
<accession>A0A0M2SN52</accession>
<comment type="subcellular location">
    <subcellularLocation>
        <location evidence="1">Cell membrane</location>
        <topology evidence="1">Multi-pass membrane protein</topology>
    </subcellularLocation>
</comment>
<feature type="transmembrane region" description="Helical" evidence="8">
    <location>
        <begin position="825"/>
        <end position="856"/>
    </location>
</feature>
<dbReference type="Gene3D" id="1.20.1640.10">
    <property type="entry name" value="Multidrug efflux transporter AcrB transmembrane domain"/>
    <property type="match status" value="2"/>
</dbReference>
<feature type="transmembrane region" description="Helical" evidence="8">
    <location>
        <begin position="724"/>
        <end position="745"/>
    </location>
</feature>
<evidence type="ECO:0000313" key="11">
    <source>
        <dbReference type="Proteomes" id="UP000034287"/>
    </source>
</evidence>
<dbReference type="EMBL" id="LAYZ01000002">
    <property type="protein sequence ID" value="KKK35111.1"/>
    <property type="molecule type" value="Genomic_DNA"/>
</dbReference>
<reference evidence="10 11" key="1">
    <citation type="submission" date="2015-04" db="EMBL/GenBank/DDBJ databases">
        <title>Taxonomic description and genome sequence of Salinicoccus sediminis sp. nov., a novel hyper halotolerant bacterium isolated from marine sediment.</title>
        <authorList>
            <person name="Mathan Kumar R."/>
            <person name="Kaur G."/>
            <person name="Kumar N."/>
            <person name="Kumar A."/>
            <person name="Singh N.K."/>
            <person name="Kaur N."/>
            <person name="Mayilraj S."/>
        </authorList>
    </citation>
    <scope>NUCLEOTIDE SEQUENCE [LARGE SCALE GENOMIC DNA]</scope>
    <source>
        <strain evidence="10 11">SV-16</strain>
    </source>
</reference>
<evidence type="ECO:0000259" key="9">
    <source>
        <dbReference type="PROSITE" id="PS50156"/>
    </source>
</evidence>
<dbReference type="Proteomes" id="UP000034287">
    <property type="component" value="Unassembled WGS sequence"/>
</dbReference>
<keyword evidence="7" id="KW-0175">Coiled coil</keyword>
<dbReference type="AlphaFoldDB" id="A0A0M2SN52"/>
<evidence type="ECO:0000256" key="5">
    <source>
        <dbReference type="ARBA" id="ARBA00022989"/>
    </source>
</evidence>
<evidence type="ECO:0000256" key="8">
    <source>
        <dbReference type="SAM" id="Phobius"/>
    </source>
</evidence>
<keyword evidence="3" id="KW-1003">Cell membrane</keyword>
<organism evidence="10 11">
    <name type="scientific">Salinicoccus sediminis</name>
    <dbReference type="NCBI Taxonomy" id="1432562"/>
    <lineage>
        <taxon>Bacteria</taxon>
        <taxon>Bacillati</taxon>
        <taxon>Bacillota</taxon>
        <taxon>Bacilli</taxon>
        <taxon>Bacillales</taxon>
        <taxon>Staphylococcaceae</taxon>
        <taxon>Salinicoccus</taxon>
    </lineage>
</organism>
<keyword evidence="11" id="KW-1185">Reference proteome</keyword>
<feature type="transmembrane region" description="Helical" evidence="8">
    <location>
        <begin position="354"/>
        <end position="373"/>
    </location>
</feature>
<feature type="coiled-coil region" evidence="7">
    <location>
        <begin position="544"/>
        <end position="571"/>
    </location>
</feature>
<dbReference type="PATRIC" id="fig|1432562.3.peg.1126"/>
<dbReference type="Pfam" id="PF03176">
    <property type="entry name" value="MMPL"/>
    <property type="match status" value="2"/>
</dbReference>
<dbReference type="PANTHER" id="PTHR33406:SF6">
    <property type="entry name" value="MEMBRANE PROTEIN YDGH-RELATED"/>
    <property type="match status" value="1"/>
</dbReference>
<sequence>MKYILKFKWPVTVLMILFAAVTFLISPNLTQLATEKGDVQLSDEQPSEQARVFLEEYGEDNEMMSLVLEFEGNVSENESDINDYIEEIGSIDGVDNIVNPFDFAEEMQTNFINDENGVILIPMEYTGPVNEISDVSAEVENLNSTDAKTSMTSNELIQNTVEQDAMEGIQSTEIFTVIIVIAVLLVMFRSVVTPLVPVAVVGLSYLIGQSFVGWFVEWFGFPVSPQTQSFLIVILFGIGTDYCILLLNRFKEELQFHDKYESVLRTFKTGGKTVFISGLSGAIVFGVLYFANFEIYRSAVGVAIGIVFLLLSLFTVLPILMQLLGRYIFWPNIKKSEFNESKLWTPLGIFSLKYPTRIIFTVIAILIAVAFFYNDEVNYDSLEELDDSYSAVHATNVVSENFDEGQLFPVEVIISNGGDLLTSQSMSRLEAVASTVSNIDGVKEVQTLTRPSGEVIDDFLVRNQLEQANSGMDDMTEGLAEISDGLTEASEGIAGSEMPGGDLSELNQGIDDINTSINQISTYMAQTGDVQGASQQLGQVQQGLSTMSEQVAAANEQMTQQQEAASAQMEELSTGLEDATAGIDEIQGGLEEVQTLLGNINDNEAVDQTGIHVPEEFLETDGVDDAVDQYSFGDDKALRMNVVLDVDPYSHESMNVLDDIESTVNNELQRLGREDTTAYFSGVTSMNRDLDEISTDDYTRVVTIFIATLFVILAVIFRSLILPVTMIGSIFVTYFASLTITQWLLGLLGIGDLNWAVPFFSLIIFAALGIDYSIFIIDRFREELADKSIRDAIEHSIRRMGVTVITAVIILSGTFAALLPSGMIILIQVASIIIFALLFYAFIVLPLLVPAFVITFRRGNWWPFRMPGGKEREDRFKDED</sequence>
<gene>
    <name evidence="10" type="ORF">WN59_05660</name>
</gene>
<feature type="transmembrane region" description="Helical" evidence="8">
    <location>
        <begin position="228"/>
        <end position="248"/>
    </location>
</feature>
<dbReference type="PROSITE" id="PS50156">
    <property type="entry name" value="SSD"/>
    <property type="match status" value="1"/>
</dbReference>
<keyword evidence="5 8" id="KW-1133">Transmembrane helix</keyword>
<comment type="caution">
    <text evidence="10">The sequence shown here is derived from an EMBL/GenBank/DDBJ whole genome shotgun (WGS) entry which is preliminary data.</text>
</comment>
<dbReference type="InterPro" id="IPR000731">
    <property type="entry name" value="SSD"/>
</dbReference>